<feature type="coiled-coil region" evidence="10">
    <location>
        <begin position="102"/>
        <end position="245"/>
    </location>
</feature>
<keyword evidence="13" id="KW-1185">Reference proteome</keyword>
<dbReference type="RefSeq" id="XP_030625141.1">
    <property type="nucleotide sequence ID" value="XM_030769281.1"/>
</dbReference>
<name>A0A6J2V1M6_CHACN</name>
<feature type="coiled-coil region" evidence="10">
    <location>
        <begin position="286"/>
        <end position="373"/>
    </location>
</feature>
<feature type="compositionally biased region" description="Acidic residues" evidence="11">
    <location>
        <begin position="466"/>
        <end position="500"/>
    </location>
</feature>
<proteinExistence type="inferred from homology"/>
<comment type="subcellular location">
    <subcellularLocation>
        <location evidence="2">Cell projection</location>
        <location evidence="2">Axon</location>
    </subcellularLocation>
    <subcellularLocation>
        <location evidence="1">Cytoplasm</location>
        <location evidence="1">Cytoskeleton</location>
    </subcellularLocation>
</comment>
<dbReference type="CTD" id="553718"/>
<evidence type="ECO:0000256" key="6">
    <source>
        <dbReference type="ARBA" id="ARBA00023054"/>
    </source>
</evidence>
<evidence type="ECO:0000256" key="3">
    <source>
        <dbReference type="ARBA" id="ARBA00022490"/>
    </source>
</evidence>
<keyword evidence="7" id="KW-0206">Cytoskeleton</keyword>
<feature type="region of interest" description="Disordered" evidence="11">
    <location>
        <begin position="1"/>
        <end position="50"/>
    </location>
</feature>
<dbReference type="PANTHER" id="PTHR23214:SF1">
    <property type="entry name" value="NEUROFILAMENT HEAVY POLYPEPTIDE"/>
    <property type="match status" value="1"/>
</dbReference>
<feature type="compositionally biased region" description="Acidic residues" evidence="11">
    <location>
        <begin position="558"/>
        <end position="578"/>
    </location>
</feature>
<evidence type="ECO:0000256" key="11">
    <source>
        <dbReference type="SAM" id="MobiDB-lite"/>
    </source>
</evidence>
<dbReference type="SUPFAM" id="SSF64593">
    <property type="entry name" value="Intermediate filament protein, coiled coil region"/>
    <property type="match status" value="2"/>
</dbReference>
<evidence type="ECO:0000256" key="2">
    <source>
        <dbReference type="ARBA" id="ARBA00004489"/>
    </source>
</evidence>
<feature type="compositionally biased region" description="Basic and acidic residues" evidence="11">
    <location>
        <begin position="586"/>
        <end position="603"/>
    </location>
</feature>
<dbReference type="InterPro" id="IPR018039">
    <property type="entry name" value="IF_conserved"/>
</dbReference>
<comment type="similarity">
    <text evidence="9">Belongs to the intermediate filament family.</text>
</comment>
<dbReference type="Pfam" id="PF04732">
    <property type="entry name" value="Filament_head"/>
    <property type="match status" value="1"/>
</dbReference>
<dbReference type="InParanoid" id="A0A6J2V1M6"/>
<dbReference type="PANTHER" id="PTHR23214">
    <property type="entry name" value="NEUROFILAMENT TRIPLET H PROTEIN"/>
    <property type="match status" value="1"/>
</dbReference>
<dbReference type="GO" id="GO:0030424">
    <property type="term" value="C:axon"/>
    <property type="evidence" value="ECO:0007669"/>
    <property type="project" value="UniProtKB-SubCell"/>
</dbReference>
<dbReference type="Proteomes" id="UP000504632">
    <property type="component" value="Chromosome 3"/>
</dbReference>
<dbReference type="AlphaFoldDB" id="A0A6J2V1M6"/>
<dbReference type="FunCoup" id="A0A6J2V1M6">
    <property type="interactions" value="663"/>
</dbReference>
<dbReference type="GO" id="GO:0061564">
    <property type="term" value="P:axon development"/>
    <property type="evidence" value="ECO:0007669"/>
    <property type="project" value="TreeGrafter"/>
</dbReference>
<feature type="region of interest" description="Disordered" evidence="11">
    <location>
        <begin position="459"/>
        <end position="805"/>
    </location>
</feature>
<evidence type="ECO:0000313" key="13">
    <source>
        <dbReference type="Proteomes" id="UP000504632"/>
    </source>
</evidence>
<dbReference type="OrthoDB" id="2441647at2759"/>
<dbReference type="InterPro" id="IPR002957">
    <property type="entry name" value="Keratin_I"/>
</dbReference>
<dbReference type="GO" id="GO:0045110">
    <property type="term" value="P:intermediate filament bundle assembly"/>
    <property type="evidence" value="ECO:0007669"/>
    <property type="project" value="TreeGrafter"/>
</dbReference>
<feature type="domain" description="IF rod" evidence="12">
    <location>
        <begin position="91"/>
        <end position="402"/>
    </location>
</feature>
<feature type="region of interest" description="Disordered" evidence="11">
    <location>
        <begin position="836"/>
        <end position="858"/>
    </location>
</feature>
<evidence type="ECO:0000256" key="7">
    <source>
        <dbReference type="ARBA" id="ARBA00023212"/>
    </source>
</evidence>
<evidence type="ECO:0000259" key="12">
    <source>
        <dbReference type="PROSITE" id="PS51842"/>
    </source>
</evidence>
<dbReference type="SMART" id="SM01391">
    <property type="entry name" value="Filament"/>
    <property type="match status" value="1"/>
</dbReference>
<dbReference type="PRINTS" id="PR01248">
    <property type="entry name" value="TYPE1KERATIN"/>
</dbReference>
<sequence>MSYAVDPIGSPFRRGMDTRTSYSRTSGTPSSGFRSQTWSRTSPGSSLSAGYKRTVNVPVARAYSSTVLSSADSVDFSQSSVLNGDYKRSNEKEQLQGLNDRFAGYIDKVHFLEQQNKQIEAEIQALRQKQVSQSQLGELYDQELQELRSMLEQINHEKSQIQLDTDHIEEDIQRLRDRFDEEARIREETEAIIRALKKDMADSTLVKAELEKKVQSLQDEIAFIRNNHEEEVNDLLAQVQASQVTVERRDYQKTNITEALREIRSQLEGHSTQNLQQVEDWFMCRYAKLTEAAEQNKDAIKSARDEISDYRRQLQSKTIELESVRGTKESLERQLSDIEDRHSSDLASLQETIHQLENELKSTKWEMARYLREYQDLLNVKMALDIEIAAYRKLLEGEETHFSTFPYRQPVTKGPKVKIEPTKLKVQHKFVEEIIEETRVEDEKAELDEALAEMAEELAAEKKDEGEEEEEKGEEEEEGEQEEEKEEGEEEGKEEEEEEVVAATQAKVSSAAPGEEEEEGEKEGAEEEEEGKGEEEGEKAEEEGEEEGGEEGEKGEEAEGGEEGAEEEEEGQKEDVEETALSAKTPESKASPEKEKAGEKEAAGEEEEKPAEESKDEADAKASQEVEEKAEQKDEDKKGKEETEKVEKKEKEEKDEAPVSKTEAPKSETPKKESPKSESPKSESPKKETPKAEPQKTEAPKGDVKKDEGSPKSESPKSESPKSESPKTDTSEAKAPKKEASKPEAPKAEDVKTDAPKAAPEKKAEKDAEEKKAEKKDADVKADEKKKSDEVISNGVDESPTKESLGEKVIITKTVETITTGEDGAKLVTKSVTVTETRKEGEEVVQEKTTKKAEKQST</sequence>
<dbReference type="GeneID" id="115808041"/>
<feature type="compositionally biased region" description="Polar residues" evidence="11">
    <location>
        <begin position="18"/>
        <end position="48"/>
    </location>
</feature>
<keyword evidence="6 10" id="KW-0175">Coiled coil</keyword>
<dbReference type="GO" id="GO:0099184">
    <property type="term" value="F:structural constituent of postsynaptic intermediate filament cytoskeleton"/>
    <property type="evidence" value="ECO:0007669"/>
    <property type="project" value="TreeGrafter"/>
</dbReference>
<keyword evidence="4" id="KW-0597">Phosphoprotein</keyword>
<dbReference type="PROSITE" id="PS51842">
    <property type="entry name" value="IF_ROD_2"/>
    <property type="match status" value="1"/>
</dbReference>
<dbReference type="Gene3D" id="1.20.5.1160">
    <property type="entry name" value="Vasodilator-stimulated phosphoprotein"/>
    <property type="match status" value="1"/>
</dbReference>
<evidence type="ECO:0000256" key="5">
    <source>
        <dbReference type="ARBA" id="ARBA00022754"/>
    </source>
</evidence>
<dbReference type="FunFam" id="1.20.5.1160:FF:000001">
    <property type="entry name" value="Keratin type II"/>
    <property type="match status" value="1"/>
</dbReference>
<evidence type="ECO:0000256" key="1">
    <source>
        <dbReference type="ARBA" id="ARBA00004245"/>
    </source>
</evidence>
<dbReference type="PROSITE" id="PS00226">
    <property type="entry name" value="IF_ROD_1"/>
    <property type="match status" value="1"/>
</dbReference>
<dbReference type="Gene3D" id="1.20.5.170">
    <property type="match status" value="1"/>
</dbReference>
<evidence type="ECO:0000313" key="14">
    <source>
        <dbReference type="RefSeq" id="XP_030625141.1"/>
    </source>
</evidence>
<evidence type="ECO:0000256" key="10">
    <source>
        <dbReference type="SAM" id="Coils"/>
    </source>
</evidence>
<dbReference type="GO" id="GO:0005883">
    <property type="term" value="C:neurofilament"/>
    <property type="evidence" value="ECO:0007669"/>
    <property type="project" value="TreeGrafter"/>
</dbReference>
<dbReference type="Pfam" id="PF00038">
    <property type="entry name" value="Filament"/>
    <property type="match status" value="1"/>
</dbReference>
<feature type="compositionally biased region" description="Basic and acidic residues" evidence="11">
    <location>
        <begin position="611"/>
        <end position="790"/>
    </location>
</feature>
<dbReference type="InterPro" id="IPR039008">
    <property type="entry name" value="IF_rod_dom"/>
</dbReference>
<keyword evidence="5 9" id="KW-0403">Intermediate filament</keyword>
<keyword evidence="8" id="KW-0966">Cell projection</keyword>
<evidence type="ECO:0000256" key="4">
    <source>
        <dbReference type="ARBA" id="ARBA00022553"/>
    </source>
</evidence>
<evidence type="ECO:0000256" key="9">
    <source>
        <dbReference type="RuleBase" id="RU000685"/>
    </source>
</evidence>
<protein>
    <submittedName>
        <fullName evidence="14">Neurofilament, medium polypeptide a</fullName>
    </submittedName>
</protein>
<dbReference type="InterPro" id="IPR006821">
    <property type="entry name" value="Intermed_filament_DNA-bd"/>
</dbReference>
<gene>
    <name evidence="14" type="primary">nefma</name>
</gene>
<evidence type="ECO:0000256" key="8">
    <source>
        <dbReference type="ARBA" id="ARBA00023273"/>
    </source>
</evidence>
<accession>A0A6J2V1M6</accession>
<keyword evidence="3" id="KW-0963">Cytoplasm</keyword>
<feature type="compositionally biased region" description="Acidic residues" evidence="11">
    <location>
        <begin position="514"/>
        <end position="550"/>
    </location>
</feature>
<organism evidence="13 14">
    <name type="scientific">Chanos chanos</name>
    <name type="common">Milkfish</name>
    <name type="synonym">Mugil chanos</name>
    <dbReference type="NCBI Taxonomy" id="29144"/>
    <lineage>
        <taxon>Eukaryota</taxon>
        <taxon>Metazoa</taxon>
        <taxon>Chordata</taxon>
        <taxon>Craniata</taxon>
        <taxon>Vertebrata</taxon>
        <taxon>Euteleostomi</taxon>
        <taxon>Actinopterygii</taxon>
        <taxon>Neopterygii</taxon>
        <taxon>Teleostei</taxon>
        <taxon>Ostariophysi</taxon>
        <taxon>Gonorynchiformes</taxon>
        <taxon>Chanidae</taxon>
        <taxon>Chanos</taxon>
    </lineage>
</organism>
<dbReference type="Gene3D" id="1.20.5.500">
    <property type="entry name" value="Single helix bin"/>
    <property type="match status" value="1"/>
</dbReference>
<reference evidence="14" key="1">
    <citation type="submission" date="2025-08" db="UniProtKB">
        <authorList>
            <consortium name="RefSeq"/>
        </authorList>
    </citation>
    <scope>IDENTIFICATION</scope>
</reference>
<dbReference type="FunFam" id="1.20.5.170:FF:000002">
    <property type="entry name" value="Type I keratin KA11"/>
    <property type="match status" value="1"/>
</dbReference>